<dbReference type="FunFam" id="3.40.50.300:FF:000673">
    <property type="entry name" value="Origin recognition complex subunit 5"/>
    <property type="match status" value="1"/>
</dbReference>
<evidence type="ECO:0000256" key="7">
    <source>
        <dbReference type="ARBA" id="ARBA00026084"/>
    </source>
</evidence>
<evidence type="ECO:0000256" key="4">
    <source>
        <dbReference type="ARBA" id="ARBA00022741"/>
    </source>
</evidence>
<dbReference type="InterPro" id="IPR020796">
    <property type="entry name" value="ORC5"/>
</dbReference>
<evidence type="ECO:0000313" key="13">
    <source>
        <dbReference type="EMBL" id="CAB3264578.1"/>
    </source>
</evidence>
<feature type="domain" description="Orc1-like AAA ATPase" evidence="10">
    <location>
        <begin position="9"/>
        <end position="149"/>
    </location>
</feature>
<keyword evidence="5" id="KW-0067">ATP-binding</keyword>
<dbReference type="Gene3D" id="3.40.50.300">
    <property type="entry name" value="P-loop containing nucleotide triphosphate hydrolases"/>
    <property type="match status" value="1"/>
</dbReference>
<comment type="function">
    <text evidence="8">Component of the origin recognition complex (ORC) that binds origins of replication. DNA-binding is ATP-dependent. The specific DNA sequences that define origins of replication have not been identified yet. ORC is required to assemble the pre-replication complex necessary to initiate DNA replication.</text>
</comment>
<evidence type="ECO:0000256" key="5">
    <source>
        <dbReference type="ARBA" id="ARBA00022840"/>
    </source>
</evidence>
<reference evidence="13" key="1">
    <citation type="submission" date="2020-04" db="EMBL/GenBank/DDBJ databases">
        <authorList>
            <person name="Neveu A P."/>
        </authorList>
    </citation>
    <scope>NUCLEOTIDE SEQUENCE</scope>
    <source>
        <tissue evidence="13">Whole embryo</tissue>
    </source>
</reference>
<dbReference type="InterPro" id="IPR041664">
    <property type="entry name" value="AAA_16"/>
</dbReference>
<keyword evidence="4" id="KW-0547">Nucleotide-binding</keyword>
<dbReference type="InterPro" id="IPR027417">
    <property type="entry name" value="P-loop_NTPase"/>
</dbReference>
<dbReference type="PANTHER" id="PTHR12705:SF0">
    <property type="entry name" value="ORIGIN RECOGNITION COMPLEX SUBUNIT 5"/>
    <property type="match status" value="1"/>
</dbReference>
<gene>
    <name evidence="13" type="primary">Orc5l</name>
</gene>
<evidence type="ECO:0000259" key="12">
    <source>
        <dbReference type="Pfam" id="PF21639"/>
    </source>
</evidence>
<feature type="domain" description="ORC5 lid" evidence="12">
    <location>
        <begin position="198"/>
        <end position="265"/>
    </location>
</feature>
<dbReference type="InterPro" id="IPR048866">
    <property type="entry name" value="ORC5_lid"/>
</dbReference>
<evidence type="ECO:0000259" key="10">
    <source>
        <dbReference type="Pfam" id="PF13191"/>
    </source>
</evidence>
<protein>
    <recommendedName>
        <fullName evidence="9">Origin recognition complex subunit 5</fullName>
    </recommendedName>
</protein>
<evidence type="ECO:0000256" key="8">
    <source>
        <dbReference type="ARBA" id="ARBA00057448"/>
    </source>
</evidence>
<evidence type="ECO:0000259" key="11">
    <source>
        <dbReference type="Pfam" id="PF14630"/>
    </source>
</evidence>
<evidence type="ECO:0000256" key="6">
    <source>
        <dbReference type="ARBA" id="ARBA00023242"/>
    </source>
</evidence>
<sequence>MSHDSSAIPARGKQIEQLISIFGDPVDVTMPALFVYGHSSCGKTIVLNHVLEKLKVPHVVVNCTECYTNSVLFSAILQGLSGDNDLGSWKCDNLNDLGRNLRKVYESQSWNETVYIVFDKAERLRDREVNLLPALINLQELTSLNFCVILVSELPWEKFYNGVGIRQPFIVFFPDYTKSELGEILCHCRPDGVDREFYQHYISIVLAVFSLACRDLRELKHLSELNFSTYCAPVKAGKFDEGDKHKLWKHVEPHLKEALQQLYLRKVSSEEWMKLHDITESGDATVLKPVKNSDTIELPFYSKFLLIAAYIASYNPASTDKRFFVKNAGRMKKTARSMKKDERKNSHLRGPHAFPLDRMMAIFYSIVDSRVPPTANIFSQISTLVTLHLLAKIGHEDEIDCPRYKCTVSLDFISAVAKTMNFDIVRYLFDFV</sequence>
<feature type="domain" description="Origin recognition complex subunit 5 C-terminal" evidence="11">
    <location>
        <begin position="298"/>
        <end position="428"/>
    </location>
</feature>
<evidence type="ECO:0000256" key="3">
    <source>
        <dbReference type="ARBA" id="ARBA00022705"/>
    </source>
</evidence>
<dbReference type="PANTHER" id="PTHR12705">
    <property type="entry name" value="ORIGIN RECOGNITION COMPLEX SUBUNIT 5"/>
    <property type="match status" value="1"/>
</dbReference>
<comment type="similarity">
    <text evidence="2">Belongs to the ORC5 family.</text>
</comment>
<keyword evidence="6" id="KW-0539">Nucleus</keyword>
<organism evidence="13">
    <name type="scientific">Phallusia mammillata</name>
    <dbReference type="NCBI Taxonomy" id="59560"/>
    <lineage>
        <taxon>Eukaryota</taxon>
        <taxon>Metazoa</taxon>
        <taxon>Chordata</taxon>
        <taxon>Tunicata</taxon>
        <taxon>Ascidiacea</taxon>
        <taxon>Phlebobranchia</taxon>
        <taxon>Ascidiidae</taxon>
        <taxon>Phallusia</taxon>
    </lineage>
</organism>
<dbReference type="Pfam" id="PF14630">
    <property type="entry name" value="ORC5_C"/>
    <property type="match status" value="1"/>
</dbReference>
<comment type="subunit">
    <text evidence="7">Component of ORC, a complex composed of at least 6 subunits: ORC1, ORC2, ORC3, ORC4, ORC5 and ORC6. ORC is regulated in a cell-cycle dependent manner. It is sequentially assembled at the exit from anaphase of mitosis and disassembled as cells enter S phase.</text>
</comment>
<dbReference type="EMBL" id="LR788716">
    <property type="protein sequence ID" value="CAB3264578.1"/>
    <property type="molecule type" value="mRNA"/>
</dbReference>
<dbReference type="GO" id="GO:0006270">
    <property type="term" value="P:DNA replication initiation"/>
    <property type="evidence" value="ECO:0007669"/>
    <property type="project" value="TreeGrafter"/>
</dbReference>
<dbReference type="SUPFAM" id="SSF52540">
    <property type="entry name" value="P-loop containing nucleoside triphosphate hydrolases"/>
    <property type="match status" value="1"/>
</dbReference>
<evidence type="ECO:0000256" key="1">
    <source>
        <dbReference type="ARBA" id="ARBA00004123"/>
    </source>
</evidence>
<evidence type="ECO:0000256" key="9">
    <source>
        <dbReference type="ARBA" id="ARBA00069657"/>
    </source>
</evidence>
<evidence type="ECO:0000256" key="2">
    <source>
        <dbReference type="ARBA" id="ARBA00006269"/>
    </source>
</evidence>
<dbReference type="GO" id="GO:0005524">
    <property type="term" value="F:ATP binding"/>
    <property type="evidence" value="ECO:0007669"/>
    <property type="project" value="UniProtKB-KW"/>
</dbReference>
<accession>A0A6F9DNK9</accession>
<dbReference type="AlphaFoldDB" id="A0A6F9DNK9"/>
<dbReference type="Pfam" id="PF13191">
    <property type="entry name" value="AAA_16"/>
    <property type="match status" value="1"/>
</dbReference>
<keyword evidence="3" id="KW-0235">DNA replication</keyword>
<proteinExistence type="evidence at transcript level"/>
<dbReference type="GO" id="GO:0003688">
    <property type="term" value="F:DNA replication origin binding"/>
    <property type="evidence" value="ECO:0007669"/>
    <property type="project" value="TreeGrafter"/>
</dbReference>
<name>A0A6F9DNK9_9ASCI</name>
<dbReference type="InterPro" id="IPR047088">
    <property type="entry name" value="ORC5_C"/>
</dbReference>
<comment type="subcellular location">
    <subcellularLocation>
        <location evidence="1">Nucleus</location>
    </subcellularLocation>
</comment>
<dbReference type="GO" id="GO:0005664">
    <property type="term" value="C:nuclear origin of replication recognition complex"/>
    <property type="evidence" value="ECO:0007669"/>
    <property type="project" value="TreeGrafter"/>
</dbReference>
<dbReference type="Pfam" id="PF21639">
    <property type="entry name" value="ORC5_lid"/>
    <property type="match status" value="1"/>
</dbReference>